<organism evidence="1 2">
    <name type="scientific">Sphingomonas palmae</name>
    <dbReference type="NCBI Taxonomy" id="1855283"/>
    <lineage>
        <taxon>Bacteria</taxon>
        <taxon>Pseudomonadati</taxon>
        <taxon>Pseudomonadota</taxon>
        <taxon>Alphaproteobacteria</taxon>
        <taxon>Sphingomonadales</taxon>
        <taxon>Sphingomonadaceae</taxon>
        <taxon>Sphingomonas</taxon>
    </lineage>
</organism>
<evidence type="ECO:0000313" key="1">
    <source>
        <dbReference type="EMBL" id="SEK28674.1"/>
    </source>
</evidence>
<dbReference type="InterPro" id="IPR019734">
    <property type="entry name" value="TPR_rpt"/>
</dbReference>
<evidence type="ECO:0000313" key="2">
    <source>
        <dbReference type="Proteomes" id="UP000199214"/>
    </source>
</evidence>
<dbReference type="SMART" id="SM00028">
    <property type="entry name" value="TPR"/>
    <property type="match status" value="3"/>
</dbReference>
<dbReference type="Pfam" id="PF13432">
    <property type="entry name" value="TPR_16"/>
    <property type="match status" value="2"/>
</dbReference>
<sequence>MTGLLFGTPALAQTNVADTAVVDRADRSVAEPEVAAYLRARVADADGKVALAASDYDAALGASSNDPIVAIRAYREAVRAGDYALADRAAAVLARKGVLPSDAPLLALAATARADDRAAPERALTALDATPLKILSAPLRAWAALEWKGDPAAALAVQPADAVARRFVAETRALIILAQGRSEEGVAALRPLLGNDQASTDTRIAAARLLIARGKRDLARSLLVGDAPPVVALRERPRARLGPGLSFGMSWLLTRVASDLALGKPTGLSYTLVQSALRADPGNDRARLLLAGALSKDGATARALAVLDQVDPRGIYAAQAIDGRVQILAEAGRTQEALRLAQLLASPSDGDLTDVQQLADLYLRLNRPSDAAPLYRRLAERAGADWSDWLQYGAALDRAGDWPAARAALKQAYARAPEQPLVLNYLGYALIEHNERMAEAQAMLERAARAKPGDPAITDSLGWALFRRGQTARALPLIERAAAADPTNAEIGEHLGDVYWRIGRRYEARYAWTAARATAETLVVAARLSAKVANGL</sequence>
<proteinExistence type="predicted"/>
<dbReference type="STRING" id="1855283.SAMN05216382_0117"/>
<keyword evidence="2" id="KW-1185">Reference proteome</keyword>
<dbReference type="SUPFAM" id="SSF48452">
    <property type="entry name" value="TPR-like"/>
    <property type="match status" value="2"/>
</dbReference>
<gene>
    <name evidence="1" type="ORF">SAMN05216382_0117</name>
</gene>
<dbReference type="RefSeq" id="WP_245708216.1">
    <property type="nucleotide sequence ID" value="NZ_FNZZ01000001.1"/>
</dbReference>
<dbReference type="Proteomes" id="UP000199214">
    <property type="component" value="Unassembled WGS sequence"/>
</dbReference>
<reference evidence="2" key="1">
    <citation type="submission" date="2016-10" db="EMBL/GenBank/DDBJ databases">
        <authorList>
            <person name="Varghese N."/>
            <person name="Submissions S."/>
        </authorList>
    </citation>
    <scope>NUCLEOTIDE SEQUENCE [LARGE SCALE GENOMIC DNA]</scope>
    <source>
        <strain evidence="2">JS21-1</strain>
    </source>
</reference>
<dbReference type="EMBL" id="FNZZ01000001">
    <property type="protein sequence ID" value="SEK28674.1"/>
    <property type="molecule type" value="Genomic_DNA"/>
</dbReference>
<dbReference type="Gene3D" id="1.25.40.10">
    <property type="entry name" value="Tetratricopeptide repeat domain"/>
    <property type="match status" value="2"/>
</dbReference>
<accession>A0A1H7FS98</accession>
<dbReference type="AlphaFoldDB" id="A0A1H7FS98"/>
<name>A0A1H7FS98_9SPHN</name>
<dbReference type="Pfam" id="PF14559">
    <property type="entry name" value="TPR_19"/>
    <property type="match status" value="1"/>
</dbReference>
<dbReference type="InterPro" id="IPR011990">
    <property type="entry name" value="TPR-like_helical_dom_sf"/>
</dbReference>
<protein>
    <submittedName>
        <fullName evidence="1">Tetratricopeptide repeat-containing protein</fullName>
    </submittedName>
</protein>